<dbReference type="EMBL" id="JADGMS010000001">
    <property type="protein sequence ID" value="KAF9689768.1"/>
    <property type="molecule type" value="Genomic_DNA"/>
</dbReference>
<proteinExistence type="predicted"/>
<dbReference type="OrthoDB" id="429143at2759"/>
<evidence type="ECO:0000256" key="1">
    <source>
        <dbReference type="ARBA" id="ARBA00004123"/>
    </source>
</evidence>
<dbReference type="InterPro" id="IPR032308">
    <property type="entry name" value="TDBD"/>
</dbReference>
<evidence type="ECO:0000256" key="3">
    <source>
        <dbReference type="ARBA" id="ARBA00022771"/>
    </source>
</evidence>
<dbReference type="SUPFAM" id="SSF57903">
    <property type="entry name" value="FYVE/PHD zinc finger"/>
    <property type="match status" value="1"/>
</dbReference>
<feature type="compositionally biased region" description="Basic residues" evidence="6">
    <location>
        <begin position="1"/>
        <end position="11"/>
    </location>
</feature>
<dbReference type="GO" id="GO:0003714">
    <property type="term" value="F:transcription corepressor activity"/>
    <property type="evidence" value="ECO:0007669"/>
    <property type="project" value="InterPro"/>
</dbReference>
<dbReference type="AlphaFoldDB" id="A0A835NBD5"/>
<protein>
    <recommendedName>
        <fullName evidence="7">N-acetyltransferase domain-containing protein</fullName>
    </recommendedName>
</protein>
<reference evidence="8 9" key="1">
    <citation type="submission" date="2020-10" db="EMBL/GenBank/DDBJ databases">
        <title>Plant Genome Project.</title>
        <authorList>
            <person name="Zhang R.-G."/>
        </authorList>
    </citation>
    <scope>NUCLEOTIDE SEQUENCE [LARGE SCALE GENOMIC DNA]</scope>
    <source>
        <strain evidence="8">FAFU-HL-1</strain>
        <tissue evidence="8">Leaf</tissue>
    </source>
</reference>
<feature type="domain" description="N-acetyltransferase" evidence="7">
    <location>
        <begin position="319"/>
        <end position="466"/>
    </location>
</feature>
<dbReference type="GO" id="GO:0008270">
    <property type="term" value="F:zinc ion binding"/>
    <property type="evidence" value="ECO:0007669"/>
    <property type="project" value="UniProtKB-KW"/>
</dbReference>
<evidence type="ECO:0000259" key="7">
    <source>
        <dbReference type="PROSITE" id="PS51186"/>
    </source>
</evidence>
<dbReference type="PANTHER" id="PTHR46309">
    <property type="entry name" value="PHD FINGER PROTEIN 12"/>
    <property type="match status" value="1"/>
</dbReference>
<dbReference type="InterPro" id="IPR056511">
    <property type="entry name" value="IDM1_C"/>
</dbReference>
<dbReference type="Gene3D" id="3.30.40.10">
    <property type="entry name" value="Zinc/RING finger domain, C3HC4 (zinc finger)"/>
    <property type="match status" value="1"/>
</dbReference>
<dbReference type="Pfam" id="PF16135">
    <property type="entry name" value="TDBD"/>
    <property type="match status" value="1"/>
</dbReference>
<dbReference type="PROSITE" id="PS51186">
    <property type="entry name" value="GNAT"/>
    <property type="match status" value="1"/>
</dbReference>
<dbReference type="InterPro" id="IPR011011">
    <property type="entry name" value="Znf_FYVE_PHD"/>
</dbReference>
<dbReference type="GO" id="GO:0005634">
    <property type="term" value="C:nucleus"/>
    <property type="evidence" value="ECO:0007669"/>
    <property type="project" value="UniProtKB-SubCell"/>
</dbReference>
<keyword evidence="9" id="KW-1185">Reference proteome</keyword>
<evidence type="ECO:0000256" key="5">
    <source>
        <dbReference type="ARBA" id="ARBA00023242"/>
    </source>
</evidence>
<organism evidence="8 9">
    <name type="scientific">Salix dunnii</name>
    <dbReference type="NCBI Taxonomy" id="1413687"/>
    <lineage>
        <taxon>Eukaryota</taxon>
        <taxon>Viridiplantae</taxon>
        <taxon>Streptophyta</taxon>
        <taxon>Embryophyta</taxon>
        <taxon>Tracheophyta</taxon>
        <taxon>Spermatophyta</taxon>
        <taxon>Magnoliopsida</taxon>
        <taxon>eudicotyledons</taxon>
        <taxon>Gunneridae</taxon>
        <taxon>Pentapetalae</taxon>
        <taxon>rosids</taxon>
        <taxon>fabids</taxon>
        <taxon>Malpighiales</taxon>
        <taxon>Salicaceae</taxon>
        <taxon>Saliceae</taxon>
        <taxon>Salix</taxon>
    </lineage>
</organism>
<feature type="compositionally biased region" description="Basic residues" evidence="6">
    <location>
        <begin position="57"/>
        <end position="66"/>
    </location>
</feature>
<feature type="region of interest" description="Disordered" evidence="6">
    <location>
        <begin position="1"/>
        <end position="81"/>
    </location>
</feature>
<keyword evidence="5" id="KW-0539">Nucleus</keyword>
<keyword evidence="4" id="KW-0862">Zinc</keyword>
<accession>A0A835NBD5</accession>
<comment type="caution">
    <text evidence="8">The sequence shown here is derived from an EMBL/GenBank/DDBJ whole genome shotgun (WGS) entry which is preliminary data.</text>
</comment>
<evidence type="ECO:0000256" key="6">
    <source>
        <dbReference type="SAM" id="MobiDB-lite"/>
    </source>
</evidence>
<dbReference type="Pfam" id="PF23209">
    <property type="entry name" value="IDM1_C"/>
    <property type="match status" value="1"/>
</dbReference>
<dbReference type="InterPro" id="IPR000182">
    <property type="entry name" value="GNAT_dom"/>
</dbReference>
<keyword evidence="3" id="KW-0863">Zinc-finger</keyword>
<dbReference type="GO" id="GO:0016747">
    <property type="term" value="F:acyltransferase activity, transferring groups other than amino-acyl groups"/>
    <property type="evidence" value="ECO:0007669"/>
    <property type="project" value="InterPro"/>
</dbReference>
<dbReference type="Proteomes" id="UP000657918">
    <property type="component" value="Unassembled WGS sequence"/>
</dbReference>
<feature type="compositionally biased region" description="Basic and acidic residues" evidence="6">
    <location>
        <begin position="25"/>
        <end position="37"/>
    </location>
</feature>
<evidence type="ECO:0000313" key="8">
    <source>
        <dbReference type="EMBL" id="KAF9689768.1"/>
    </source>
</evidence>
<sequence>MAYKLRTRTQKRPYVSCDDDDGYESDSRRRMDPEFTRNVRPRRSNTLITESAEQRRAGRPPRRTRKSTPSAGEASTSGSKPGEYVARTIMSWLIDHGIIIENEKIYYVADREGDSDDHKQSKKGVLMKGRSRREGVRCECCNEVMTVWDFETHAGSVLKRPYEHIYVARSNNSLLQCQVEVWQSNVEVERRTFNEIVPRNGASDKHDDACLICADGGDLICCDRCWSTSHLKCLGLEVNHWQCLVDTKELDLNASGETLTCDFRCGEVHEKLQSLVGVKHELEGGFCWTLLQWMEPDILDFRDRHLITECNSKIALAWEVLDECFTTIIDRHTQINVVQSVVYSRGSNLNRINFRGFYTAILEKNDDIISAATLRVHGTDLAEMPFIGTRHLYRQNGMSGMLLVTLESIFSVVGVGHLIIPSVQELTEMWERKCGFSPIEDAVSQKIINWNTLTFPSAVRLQKTLLSTPDGSPSAVMNADVGVDERVDMVSENCAKLAGLDLNHEYTESGDEEEENK</sequence>
<dbReference type="PANTHER" id="PTHR46309:SF5">
    <property type="entry name" value="GNAT FAMILY ACETYLTRANSFERASE"/>
    <property type="match status" value="1"/>
</dbReference>
<keyword evidence="2" id="KW-0479">Metal-binding</keyword>
<evidence type="ECO:0000256" key="2">
    <source>
        <dbReference type="ARBA" id="ARBA00022723"/>
    </source>
</evidence>
<gene>
    <name evidence="8" type="ORF">SADUNF_Sadunf01G0126600</name>
</gene>
<evidence type="ECO:0000256" key="4">
    <source>
        <dbReference type="ARBA" id="ARBA00022833"/>
    </source>
</evidence>
<dbReference type="GO" id="GO:0006357">
    <property type="term" value="P:regulation of transcription by RNA polymerase II"/>
    <property type="evidence" value="ECO:0007669"/>
    <property type="project" value="TreeGrafter"/>
</dbReference>
<dbReference type="InterPro" id="IPR042163">
    <property type="entry name" value="PHF12"/>
</dbReference>
<name>A0A835NBD5_9ROSI</name>
<comment type="subcellular location">
    <subcellularLocation>
        <location evidence="1">Nucleus</location>
    </subcellularLocation>
</comment>
<dbReference type="InterPro" id="IPR013083">
    <property type="entry name" value="Znf_RING/FYVE/PHD"/>
</dbReference>
<evidence type="ECO:0000313" key="9">
    <source>
        <dbReference type="Proteomes" id="UP000657918"/>
    </source>
</evidence>